<evidence type="ECO:0000256" key="1">
    <source>
        <dbReference type="ARBA" id="ARBA00004193"/>
    </source>
</evidence>
<evidence type="ECO:0000256" key="2">
    <source>
        <dbReference type="ARBA" id="ARBA00008684"/>
    </source>
</evidence>
<dbReference type="Gene3D" id="1.10.510.10">
    <property type="entry name" value="Transferase(Phosphotransferase) domain 1"/>
    <property type="match status" value="1"/>
</dbReference>
<comment type="caution">
    <text evidence="16">The sequence shown here is derived from an EMBL/GenBank/DDBJ whole genome shotgun (WGS) entry which is preliminary data.</text>
</comment>
<evidence type="ECO:0000256" key="10">
    <source>
        <dbReference type="ARBA" id="ARBA00022840"/>
    </source>
</evidence>
<dbReference type="InterPro" id="IPR011009">
    <property type="entry name" value="Kinase-like_dom_sf"/>
</dbReference>
<dbReference type="PROSITE" id="PS50011">
    <property type="entry name" value="PROTEIN_KINASE_DOM"/>
    <property type="match status" value="1"/>
</dbReference>
<reference evidence="16" key="1">
    <citation type="submission" date="2019-09" db="EMBL/GenBank/DDBJ databases">
        <title>Draft genome information of white flower Hibiscus syriacus.</title>
        <authorList>
            <person name="Kim Y.-M."/>
        </authorList>
    </citation>
    <scope>NUCLEOTIDE SEQUENCE [LARGE SCALE GENOMIC DNA]</scope>
    <source>
        <strain evidence="16">YM2019G1</strain>
    </source>
</reference>
<comment type="similarity">
    <text evidence="2">Belongs to the protein kinase superfamily. Ser/Thr protein kinase family.</text>
</comment>
<evidence type="ECO:0000256" key="14">
    <source>
        <dbReference type="ARBA" id="ARBA00048679"/>
    </source>
</evidence>
<evidence type="ECO:0000313" key="16">
    <source>
        <dbReference type="EMBL" id="KAE8729440.1"/>
    </source>
</evidence>
<sequence>MGARCSKLSLCWWPSNLKSKLNDSSDLENGEEALPGFSEYSLDQLRAATSGFSTDNIVSEHGESSQCSVPRKLDEDRLFAVKRFNRSAWPDPRQLLEEARAVGQLRSDRLANLIGCCCDGDERLLVAEFMPNETLSNLFTHMKWPMRLRVALYLAQALEYCSSKGRALYHDLNAYRILFDQDGNPRLSSQRRVSRRVWLQFWNSLLDLLSGKHIPPSHYEAERPNVKSLVTALTPLQKETEVPSHVLMGIPLGIAVKANNVTNTSSFLSKCGQIKIQETLNSKNVEILLSGQKTLEQPLNATRTRCLCYLMNDGTRSTRRCYASTGISPEWPTAFYLQAAALFSLGMDTMHRKS</sequence>
<evidence type="ECO:0000256" key="5">
    <source>
        <dbReference type="ARBA" id="ARBA00022527"/>
    </source>
</evidence>
<dbReference type="InterPro" id="IPR000719">
    <property type="entry name" value="Prot_kinase_dom"/>
</dbReference>
<dbReference type="Gene3D" id="3.30.200.20">
    <property type="entry name" value="Phosphorylase Kinase, domain 1"/>
    <property type="match status" value="1"/>
</dbReference>
<organism evidence="16 17">
    <name type="scientific">Hibiscus syriacus</name>
    <name type="common">Rose of Sharon</name>
    <dbReference type="NCBI Taxonomy" id="106335"/>
    <lineage>
        <taxon>Eukaryota</taxon>
        <taxon>Viridiplantae</taxon>
        <taxon>Streptophyta</taxon>
        <taxon>Embryophyta</taxon>
        <taxon>Tracheophyta</taxon>
        <taxon>Spermatophyta</taxon>
        <taxon>Magnoliopsida</taxon>
        <taxon>eudicotyledons</taxon>
        <taxon>Gunneridae</taxon>
        <taxon>Pentapetalae</taxon>
        <taxon>rosids</taxon>
        <taxon>malvids</taxon>
        <taxon>Malvales</taxon>
        <taxon>Malvaceae</taxon>
        <taxon>Malvoideae</taxon>
        <taxon>Hibiscus</taxon>
    </lineage>
</organism>
<dbReference type="InterPro" id="IPR045845">
    <property type="entry name" value="BSK"/>
</dbReference>
<keyword evidence="10" id="KW-0067">ATP-binding</keyword>
<dbReference type="GO" id="GO:0005524">
    <property type="term" value="F:ATP binding"/>
    <property type="evidence" value="ECO:0007669"/>
    <property type="project" value="UniProtKB-KW"/>
</dbReference>
<evidence type="ECO:0000256" key="9">
    <source>
        <dbReference type="ARBA" id="ARBA00022777"/>
    </source>
</evidence>
<dbReference type="PANTHER" id="PTHR45863:SF7">
    <property type="entry name" value="SERINE_THREONINE-PROTEIN KINASE BSK5"/>
    <property type="match status" value="1"/>
</dbReference>
<keyword evidence="9" id="KW-0418">Kinase</keyword>
<evidence type="ECO:0000259" key="15">
    <source>
        <dbReference type="PROSITE" id="PS50011"/>
    </source>
</evidence>
<accession>A0A6A3CJA4</accession>
<evidence type="ECO:0000256" key="11">
    <source>
        <dbReference type="ARBA" id="ARBA00023136"/>
    </source>
</evidence>
<keyword evidence="11" id="KW-0472">Membrane</keyword>
<proteinExistence type="inferred from homology"/>
<evidence type="ECO:0000256" key="4">
    <source>
        <dbReference type="ARBA" id="ARBA00022475"/>
    </source>
</evidence>
<dbReference type="GO" id="GO:0004674">
    <property type="term" value="F:protein serine/threonine kinase activity"/>
    <property type="evidence" value="ECO:0007669"/>
    <property type="project" value="UniProtKB-KW"/>
</dbReference>
<keyword evidence="5" id="KW-0723">Serine/threonine-protein kinase</keyword>
<evidence type="ECO:0000313" key="17">
    <source>
        <dbReference type="Proteomes" id="UP000436088"/>
    </source>
</evidence>
<dbReference type="Proteomes" id="UP000436088">
    <property type="component" value="Unassembled WGS sequence"/>
</dbReference>
<keyword evidence="8" id="KW-0547">Nucleotide-binding</keyword>
<feature type="domain" description="Protein kinase" evidence="15">
    <location>
        <begin position="55"/>
        <end position="354"/>
    </location>
</feature>
<dbReference type="Pfam" id="PF00069">
    <property type="entry name" value="Pkinase"/>
    <property type="match status" value="1"/>
</dbReference>
<evidence type="ECO:0000256" key="6">
    <source>
        <dbReference type="ARBA" id="ARBA00022679"/>
    </source>
</evidence>
<keyword evidence="6" id="KW-0808">Transferase</keyword>
<evidence type="ECO:0000256" key="13">
    <source>
        <dbReference type="ARBA" id="ARBA00047899"/>
    </source>
</evidence>
<comment type="catalytic activity">
    <reaction evidence="13">
        <text>L-threonyl-[protein] + ATP = O-phospho-L-threonyl-[protein] + ADP + H(+)</text>
        <dbReference type="Rhea" id="RHEA:46608"/>
        <dbReference type="Rhea" id="RHEA-COMP:11060"/>
        <dbReference type="Rhea" id="RHEA-COMP:11605"/>
        <dbReference type="ChEBI" id="CHEBI:15378"/>
        <dbReference type="ChEBI" id="CHEBI:30013"/>
        <dbReference type="ChEBI" id="CHEBI:30616"/>
        <dbReference type="ChEBI" id="CHEBI:61977"/>
        <dbReference type="ChEBI" id="CHEBI:456216"/>
        <dbReference type="EC" id="2.7.11.1"/>
    </reaction>
</comment>
<dbReference type="SUPFAM" id="SSF56112">
    <property type="entry name" value="Protein kinase-like (PK-like)"/>
    <property type="match status" value="1"/>
</dbReference>
<dbReference type="PANTHER" id="PTHR45863">
    <property type="entry name" value="SERINE/THREONINE-PROTEIN KINASE BSK5"/>
    <property type="match status" value="1"/>
</dbReference>
<comment type="subcellular location">
    <subcellularLocation>
        <location evidence="1">Cell membrane</location>
        <topology evidence="1">Lipid-anchor</topology>
    </subcellularLocation>
</comment>
<dbReference type="GO" id="GO:0005886">
    <property type="term" value="C:plasma membrane"/>
    <property type="evidence" value="ECO:0007669"/>
    <property type="project" value="UniProtKB-SubCell"/>
</dbReference>
<gene>
    <name evidence="16" type="ORF">F3Y22_tig00003715pilonHSYRG00163</name>
</gene>
<keyword evidence="4" id="KW-1003">Cell membrane</keyword>
<dbReference type="EC" id="2.7.11.1" evidence="3"/>
<evidence type="ECO:0000256" key="3">
    <source>
        <dbReference type="ARBA" id="ARBA00012513"/>
    </source>
</evidence>
<dbReference type="EMBL" id="VEPZ02000229">
    <property type="protein sequence ID" value="KAE8729440.1"/>
    <property type="molecule type" value="Genomic_DNA"/>
</dbReference>
<dbReference type="AlphaFoldDB" id="A0A6A3CJA4"/>
<dbReference type="GO" id="GO:0009742">
    <property type="term" value="P:brassinosteroid mediated signaling pathway"/>
    <property type="evidence" value="ECO:0007669"/>
    <property type="project" value="InterPro"/>
</dbReference>
<dbReference type="FunFam" id="3.30.200.20:FF:000154">
    <property type="entry name" value="probable serine/threonine-protein kinase At4g35230"/>
    <property type="match status" value="1"/>
</dbReference>
<protein>
    <recommendedName>
        <fullName evidence="3">non-specific serine/threonine protein kinase</fullName>
        <ecNumber evidence="3">2.7.11.1</ecNumber>
    </recommendedName>
</protein>
<keyword evidence="12" id="KW-0449">Lipoprotein</keyword>
<evidence type="ECO:0000256" key="8">
    <source>
        <dbReference type="ARBA" id="ARBA00022741"/>
    </source>
</evidence>
<keyword evidence="17" id="KW-1185">Reference proteome</keyword>
<comment type="catalytic activity">
    <reaction evidence="14">
        <text>L-seryl-[protein] + ATP = O-phospho-L-seryl-[protein] + ADP + H(+)</text>
        <dbReference type="Rhea" id="RHEA:17989"/>
        <dbReference type="Rhea" id="RHEA-COMP:9863"/>
        <dbReference type="Rhea" id="RHEA-COMP:11604"/>
        <dbReference type="ChEBI" id="CHEBI:15378"/>
        <dbReference type="ChEBI" id="CHEBI:29999"/>
        <dbReference type="ChEBI" id="CHEBI:30616"/>
        <dbReference type="ChEBI" id="CHEBI:83421"/>
        <dbReference type="ChEBI" id="CHEBI:456216"/>
        <dbReference type="EC" id="2.7.11.1"/>
    </reaction>
</comment>
<evidence type="ECO:0000256" key="12">
    <source>
        <dbReference type="ARBA" id="ARBA00023288"/>
    </source>
</evidence>
<evidence type="ECO:0000256" key="7">
    <source>
        <dbReference type="ARBA" id="ARBA00022707"/>
    </source>
</evidence>
<name>A0A6A3CJA4_HIBSY</name>
<keyword evidence="7" id="KW-0519">Myristate</keyword>